<dbReference type="InterPro" id="IPR036583">
    <property type="entry name" value="23S_rRNA_IVS_sf"/>
</dbReference>
<reference evidence="1 2" key="1">
    <citation type="submission" date="2020-08" db="EMBL/GenBank/DDBJ databases">
        <title>Bridging the membrane lipid divide: bacteria of the FCB group superphylum have the potential to synthesize archaeal ether lipids.</title>
        <authorList>
            <person name="Villanueva L."/>
            <person name="Von Meijenfeldt F.A.B."/>
            <person name="Westbye A.B."/>
            <person name="Yadav S."/>
            <person name="Hopmans E.C."/>
            <person name="Dutilh B.E."/>
            <person name="Sinninghe Damste J.S."/>
        </authorList>
    </citation>
    <scope>NUCLEOTIDE SEQUENCE [LARGE SCALE GENOMIC DNA]</scope>
    <source>
        <strain evidence="1">NIOZ-UU27</strain>
    </source>
</reference>
<dbReference type="SUPFAM" id="SSF158446">
    <property type="entry name" value="IVS-encoded protein-like"/>
    <property type="match status" value="1"/>
</dbReference>
<sequence>MGQVKSYKDLEIYLLSKKLAVRVHKMTLDDLPKFEMFEEGSQIRRSSKSIVSNIVEGYGRRRYKNEFVRFLTYAVGSCDETKAHLEMLYETGSLDKQNIFEQLIKDYEEVGSKLFRFREAVIKGHRSS</sequence>
<dbReference type="PANTHER" id="PTHR38471:SF2">
    <property type="entry name" value="FOUR HELIX BUNDLE PROTEIN"/>
    <property type="match status" value="1"/>
</dbReference>
<dbReference type="EMBL" id="JACNJD010000337">
    <property type="protein sequence ID" value="MBC8179018.1"/>
    <property type="molecule type" value="Genomic_DNA"/>
</dbReference>
<accession>A0A8J6TA04</accession>
<proteinExistence type="predicted"/>
<dbReference type="NCBIfam" id="TIGR02436">
    <property type="entry name" value="four helix bundle protein"/>
    <property type="match status" value="1"/>
</dbReference>
<name>A0A8J6TA04_9DELT</name>
<comment type="caution">
    <text evidence="1">The sequence shown here is derived from an EMBL/GenBank/DDBJ whole genome shotgun (WGS) entry which is preliminary data.</text>
</comment>
<dbReference type="Pfam" id="PF05635">
    <property type="entry name" value="23S_rRNA_IVP"/>
    <property type="match status" value="1"/>
</dbReference>
<dbReference type="Proteomes" id="UP000650524">
    <property type="component" value="Unassembled WGS sequence"/>
</dbReference>
<evidence type="ECO:0000313" key="1">
    <source>
        <dbReference type="EMBL" id="MBC8179018.1"/>
    </source>
</evidence>
<organism evidence="1 2">
    <name type="scientific">Candidatus Desulfacyla euxinica</name>
    <dbReference type="NCBI Taxonomy" id="2841693"/>
    <lineage>
        <taxon>Bacteria</taxon>
        <taxon>Deltaproteobacteria</taxon>
        <taxon>Candidatus Desulfacyla</taxon>
    </lineage>
</organism>
<dbReference type="Gene3D" id="1.20.1440.60">
    <property type="entry name" value="23S rRNA-intervening sequence"/>
    <property type="match status" value="1"/>
</dbReference>
<dbReference type="InterPro" id="IPR012657">
    <property type="entry name" value="23S_rRNA-intervening_sequence"/>
</dbReference>
<dbReference type="AlphaFoldDB" id="A0A8J6TA04"/>
<protein>
    <submittedName>
        <fullName evidence="1">Four helix bundle protein</fullName>
    </submittedName>
</protein>
<dbReference type="PANTHER" id="PTHR38471">
    <property type="entry name" value="FOUR HELIX BUNDLE PROTEIN"/>
    <property type="match status" value="1"/>
</dbReference>
<evidence type="ECO:0000313" key="2">
    <source>
        <dbReference type="Proteomes" id="UP000650524"/>
    </source>
</evidence>
<gene>
    <name evidence="1" type="ORF">H8E19_16565</name>
</gene>
<dbReference type="CDD" id="cd16377">
    <property type="entry name" value="23S_rRNA_IVP_like"/>
    <property type="match status" value="1"/>
</dbReference>